<dbReference type="Pfam" id="PF13392">
    <property type="entry name" value="HNH_3"/>
    <property type="match status" value="1"/>
</dbReference>
<evidence type="ECO:0000259" key="1">
    <source>
        <dbReference type="Pfam" id="PF13392"/>
    </source>
</evidence>
<keyword evidence="2" id="KW-0378">Hydrolase</keyword>
<evidence type="ECO:0000313" key="3">
    <source>
        <dbReference type="Proteomes" id="UP000295328"/>
    </source>
</evidence>
<dbReference type="EMBL" id="SCWE01000001">
    <property type="protein sequence ID" value="TDM03165.1"/>
    <property type="molecule type" value="Genomic_DNA"/>
</dbReference>
<keyword evidence="2" id="KW-0540">Nuclease</keyword>
<dbReference type="InterPro" id="IPR044925">
    <property type="entry name" value="His-Me_finger_sf"/>
</dbReference>
<dbReference type="OrthoDB" id="6631788at2"/>
<dbReference type="SUPFAM" id="SSF54060">
    <property type="entry name" value="His-Me finger endonucleases"/>
    <property type="match status" value="1"/>
</dbReference>
<dbReference type="AlphaFoldDB" id="A0A4V6PPQ1"/>
<gene>
    <name evidence="2" type="ORF">ERX37_03505</name>
</gene>
<dbReference type="Gene3D" id="3.90.75.20">
    <property type="match status" value="1"/>
</dbReference>
<feature type="domain" description="HNH nuclease" evidence="1">
    <location>
        <begin position="82"/>
        <end position="122"/>
    </location>
</feature>
<organism evidence="2 3">
    <name type="scientific">Macrococcus hajekii</name>
    <dbReference type="NCBI Taxonomy" id="198482"/>
    <lineage>
        <taxon>Bacteria</taxon>
        <taxon>Bacillati</taxon>
        <taxon>Bacillota</taxon>
        <taxon>Bacilli</taxon>
        <taxon>Bacillales</taxon>
        <taxon>Staphylococcaceae</taxon>
        <taxon>Macrococcus</taxon>
    </lineage>
</organism>
<comment type="caution">
    <text evidence="2">The sequence shown here is derived from an EMBL/GenBank/DDBJ whole genome shotgun (WGS) entry which is preliminary data.</text>
</comment>
<name>A0A4V6PPQ1_9STAP</name>
<dbReference type="Proteomes" id="UP000295328">
    <property type="component" value="Unassembled WGS sequence"/>
</dbReference>
<evidence type="ECO:0000313" key="2">
    <source>
        <dbReference type="EMBL" id="TDM03165.1"/>
    </source>
</evidence>
<accession>A0A4V6PPQ1</accession>
<dbReference type="InterPro" id="IPR003615">
    <property type="entry name" value="HNH_nuc"/>
</dbReference>
<reference evidence="2 3" key="1">
    <citation type="submission" date="2019-01" db="EMBL/GenBank/DDBJ databases">
        <title>Draft genome sequences of the type strains of six Macrococcus species.</title>
        <authorList>
            <person name="Mazhar S."/>
            <person name="Altermann E."/>
            <person name="Hill C."/>
            <person name="Mcauliffe O."/>
        </authorList>
    </citation>
    <scope>NUCLEOTIDE SEQUENCE [LARGE SCALE GENOMIC DNA]</scope>
    <source>
        <strain evidence="2 3">CCM4809</strain>
    </source>
</reference>
<proteinExistence type="predicted"/>
<keyword evidence="2" id="KW-0255">Endonuclease</keyword>
<keyword evidence="3" id="KW-1185">Reference proteome</keyword>
<sequence>MNNLQSTDLKRKEQTELRVEFEILLEADFIRLIRQSKRKDYYISRSAVLYSVSSKSITKMKPQLHDKGYLKYLINGVYEFEHRLVSEAFDPAFQPHLQINHIDKNRQNNHISNLEVCTAQENIFHQRVTNQLNDDKAYSITDLKQIQQDIKSNQIADLVKTITDNTYSDNIDSVTIKFKNQEKH</sequence>
<dbReference type="GO" id="GO:0004519">
    <property type="term" value="F:endonuclease activity"/>
    <property type="evidence" value="ECO:0007669"/>
    <property type="project" value="UniProtKB-KW"/>
</dbReference>
<protein>
    <submittedName>
        <fullName evidence="2">HNH endonuclease</fullName>
    </submittedName>
</protein>
<dbReference type="RefSeq" id="WP_133429252.1">
    <property type="nucleotide sequence ID" value="NZ_BMCC01000001.1"/>
</dbReference>